<gene>
    <name evidence="1" type="ORF">B9G98_03238</name>
</gene>
<dbReference type="AlphaFoldDB" id="A0A2T0FKV7"/>
<dbReference type="GeneID" id="36516986"/>
<accession>A0A2T0FKV7</accession>
<name>A0A2T0FKV7_9ASCO</name>
<organism evidence="1 2">
    <name type="scientific">Wickerhamiella sorbophila</name>
    <dbReference type="NCBI Taxonomy" id="45607"/>
    <lineage>
        <taxon>Eukaryota</taxon>
        <taxon>Fungi</taxon>
        <taxon>Dikarya</taxon>
        <taxon>Ascomycota</taxon>
        <taxon>Saccharomycotina</taxon>
        <taxon>Dipodascomycetes</taxon>
        <taxon>Dipodascales</taxon>
        <taxon>Trichomonascaceae</taxon>
        <taxon>Wickerhamiella</taxon>
    </lineage>
</organism>
<evidence type="ECO:0000313" key="1">
    <source>
        <dbReference type="EMBL" id="PRT55618.1"/>
    </source>
</evidence>
<dbReference type="Proteomes" id="UP000238350">
    <property type="component" value="Unassembled WGS sequence"/>
</dbReference>
<keyword evidence="2" id="KW-1185">Reference proteome</keyword>
<protein>
    <submittedName>
        <fullName evidence="1">Uncharacterized protein</fullName>
    </submittedName>
</protein>
<comment type="caution">
    <text evidence="1">The sequence shown here is derived from an EMBL/GenBank/DDBJ whole genome shotgun (WGS) entry which is preliminary data.</text>
</comment>
<proteinExistence type="predicted"/>
<dbReference type="EMBL" id="NDIQ01000021">
    <property type="protein sequence ID" value="PRT55618.1"/>
    <property type="molecule type" value="Genomic_DNA"/>
</dbReference>
<reference evidence="1 2" key="1">
    <citation type="submission" date="2017-04" db="EMBL/GenBank/DDBJ databases">
        <title>Genome sequencing of [Candida] sorbophila.</title>
        <authorList>
            <person name="Ahn J.O."/>
        </authorList>
    </citation>
    <scope>NUCLEOTIDE SEQUENCE [LARGE SCALE GENOMIC DNA]</scope>
    <source>
        <strain evidence="1 2">DS02</strain>
    </source>
</reference>
<evidence type="ECO:0000313" key="2">
    <source>
        <dbReference type="Proteomes" id="UP000238350"/>
    </source>
</evidence>
<dbReference type="RefSeq" id="XP_024665563.1">
    <property type="nucleotide sequence ID" value="XM_024809795.1"/>
</dbReference>
<sequence length="248" mass="27922">MFAYKTAVPFTCKSFSVALSLDGQVGISGGALDFTPLAVRWCLDFILTTNGKTAHFEIIENLLQSFVESTFMQSAETHMEMYSQTSTGFTVTFAPGKIDSSPDYCRRYLKTVKVCLKFIHADQAIEPLFDQMTQLADYAMVCFFNELKELVPAIFTKGYEKVTEIEHTFNSLASAIALDSTLGLRRAAEVCHLNPENEKCALWDDSSERLFFMPIRYVSHVHSVIPDELADIDCVHTSIFWDEISDVT</sequence>